<feature type="domain" description="Transketolase N-terminal" evidence="1">
    <location>
        <begin position="1"/>
        <end position="172"/>
    </location>
</feature>
<feature type="non-terminal residue" evidence="2">
    <location>
        <position position="172"/>
    </location>
</feature>
<comment type="caution">
    <text evidence="2">The sequence shown here is derived from an EMBL/GenBank/DDBJ whole genome shotgun (WGS) entry which is preliminary data.</text>
</comment>
<dbReference type="Gene3D" id="3.40.50.970">
    <property type="match status" value="1"/>
</dbReference>
<dbReference type="EMBL" id="JAKXMK010000115">
    <property type="protein sequence ID" value="MCH6172514.1"/>
    <property type="molecule type" value="Genomic_DNA"/>
</dbReference>
<protein>
    <submittedName>
        <fullName evidence="2">Transketolase</fullName>
    </submittedName>
</protein>
<evidence type="ECO:0000259" key="1">
    <source>
        <dbReference type="Pfam" id="PF00456"/>
    </source>
</evidence>
<keyword evidence="3" id="KW-1185">Reference proteome</keyword>
<evidence type="ECO:0000313" key="2">
    <source>
        <dbReference type="EMBL" id="MCH6172514.1"/>
    </source>
</evidence>
<sequence>TTGPLGQGLASAVGMAMAARRERGLFDPEPPHGESPFDHHIYVIASDGDIEEGVTSEASSLAGTQQLGNLTVIYDKNRISIEDDTTIALSEDTAKRYEAYGWHVQIVDSGENVTGILQALDNARAETDRPSFIELRTIIGYPAPTTMNTGKAHGAALGTDEVAQVKKILGFD</sequence>
<feature type="non-terminal residue" evidence="2">
    <location>
        <position position="1"/>
    </location>
</feature>
<evidence type="ECO:0000313" key="3">
    <source>
        <dbReference type="Proteomes" id="UP001299970"/>
    </source>
</evidence>
<organism evidence="2 3">
    <name type="scientific">Pseudonocardia alaniniphila</name>
    <dbReference type="NCBI Taxonomy" id="75291"/>
    <lineage>
        <taxon>Bacteria</taxon>
        <taxon>Bacillati</taxon>
        <taxon>Actinomycetota</taxon>
        <taxon>Actinomycetes</taxon>
        <taxon>Pseudonocardiales</taxon>
        <taxon>Pseudonocardiaceae</taxon>
        <taxon>Pseudonocardia</taxon>
    </lineage>
</organism>
<proteinExistence type="predicted"/>
<dbReference type="SUPFAM" id="SSF52518">
    <property type="entry name" value="Thiamin diphosphate-binding fold (THDP-binding)"/>
    <property type="match status" value="1"/>
</dbReference>
<accession>A0ABS9TVB6</accession>
<name>A0ABS9TVB6_9PSEU</name>
<gene>
    <name evidence="2" type="ORF">MMF94_43235</name>
</gene>
<dbReference type="PANTHER" id="PTHR43522:SF2">
    <property type="entry name" value="TRANSKETOLASE 1-RELATED"/>
    <property type="match status" value="1"/>
</dbReference>
<dbReference type="InterPro" id="IPR029061">
    <property type="entry name" value="THDP-binding"/>
</dbReference>
<dbReference type="PANTHER" id="PTHR43522">
    <property type="entry name" value="TRANSKETOLASE"/>
    <property type="match status" value="1"/>
</dbReference>
<dbReference type="InterPro" id="IPR033247">
    <property type="entry name" value="Transketolase_fam"/>
</dbReference>
<dbReference type="InterPro" id="IPR005474">
    <property type="entry name" value="Transketolase_N"/>
</dbReference>
<reference evidence="2 3" key="1">
    <citation type="submission" date="2022-03" db="EMBL/GenBank/DDBJ databases">
        <title>Pseudonocardia alaer sp. nov., a novel actinomycete isolated from reed forest soil.</title>
        <authorList>
            <person name="Wang L."/>
        </authorList>
    </citation>
    <scope>NUCLEOTIDE SEQUENCE [LARGE SCALE GENOMIC DNA]</scope>
    <source>
        <strain evidence="2 3">Y-16303</strain>
    </source>
</reference>
<dbReference type="Proteomes" id="UP001299970">
    <property type="component" value="Unassembled WGS sequence"/>
</dbReference>
<dbReference type="Pfam" id="PF00456">
    <property type="entry name" value="Transketolase_N"/>
    <property type="match status" value="1"/>
</dbReference>